<dbReference type="InterPro" id="IPR036237">
    <property type="entry name" value="Xyl_isomerase-like_sf"/>
</dbReference>
<feature type="domain" description="Xylose isomerase-like TIM barrel" evidence="1">
    <location>
        <begin position="40"/>
        <end position="256"/>
    </location>
</feature>
<dbReference type="InterPro" id="IPR013022">
    <property type="entry name" value="Xyl_isomerase-like_TIM-brl"/>
</dbReference>
<dbReference type="EMBL" id="JEOB01000004">
    <property type="protein sequence ID" value="EXM37935.1"/>
    <property type="molecule type" value="Genomic_DNA"/>
</dbReference>
<dbReference type="PANTHER" id="PTHR12110:SF21">
    <property type="entry name" value="XYLOSE ISOMERASE-LIKE TIM BARREL DOMAIN-CONTAINING PROTEIN"/>
    <property type="match status" value="1"/>
</dbReference>
<dbReference type="OrthoDB" id="128241at2"/>
<dbReference type="Proteomes" id="UP000021369">
    <property type="component" value="Unassembled WGS sequence"/>
</dbReference>
<gene>
    <name evidence="2" type="ORF">RASY3_16640</name>
</gene>
<keyword evidence="2" id="KW-0255">Endonuclease</keyword>
<dbReference type="Gene3D" id="3.20.20.150">
    <property type="entry name" value="Divalent-metal-dependent TIM barrel enzymes"/>
    <property type="match status" value="1"/>
</dbReference>
<protein>
    <submittedName>
        <fullName evidence="2">AP endonuclease</fullName>
    </submittedName>
</protein>
<accession>A0A011WLM2</accession>
<evidence type="ECO:0000313" key="3">
    <source>
        <dbReference type="Proteomes" id="UP000021369"/>
    </source>
</evidence>
<dbReference type="Pfam" id="PF01261">
    <property type="entry name" value="AP_endonuc_2"/>
    <property type="match status" value="1"/>
</dbReference>
<evidence type="ECO:0000313" key="2">
    <source>
        <dbReference type="EMBL" id="EXM37935.1"/>
    </source>
</evidence>
<dbReference type="PANTHER" id="PTHR12110">
    <property type="entry name" value="HYDROXYPYRUVATE ISOMERASE"/>
    <property type="match status" value="1"/>
</dbReference>
<evidence type="ECO:0000259" key="1">
    <source>
        <dbReference type="Pfam" id="PF01261"/>
    </source>
</evidence>
<reference evidence="2 3" key="1">
    <citation type="submission" date="2013-06" db="EMBL/GenBank/DDBJ databases">
        <title>Rumen cellulosomics: divergent fiber-degrading strategies revealed by comparative genome-wide analysis of six Ruminococcal strains.</title>
        <authorList>
            <person name="Dassa B."/>
            <person name="Borovok I."/>
            <person name="Lamed R."/>
            <person name="Flint H."/>
            <person name="Yeoman C.J."/>
            <person name="White B."/>
            <person name="Bayer E.A."/>
        </authorList>
    </citation>
    <scope>NUCLEOTIDE SEQUENCE [LARGE SCALE GENOMIC DNA]</scope>
    <source>
        <strain evidence="2 3">SY3</strain>
    </source>
</reference>
<sequence length="277" mass="31870">MRLGTSSPLRHSSADEWAKNHCVLGCSAVVFPVQSNEPLDRIDEYKNAAEKNGLMIAEVGIWRNALAADEQERRKNLDYCVEQLRLADYLGARCAVNVAGAFGERWDGGYKANFTDEAWKQTVSMIQYIIDTANVKDTYFTIEPMPWMIPTSPKQYLRLIEMVDRDRFAVHLDAVNMINSAERYFGMEEFIDECAELLGSKIRSCHLKDVHLKQEYTIQLEECAPGQGEFPLRYYSEAMDKTDIDMPMILEHLDTDEEYLKYFAYLKGQLNGLYKVL</sequence>
<name>A0A011WLM2_RUMAL</name>
<organism evidence="2 3">
    <name type="scientific">Ruminococcus albus SY3</name>
    <dbReference type="NCBI Taxonomy" id="1341156"/>
    <lineage>
        <taxon>Bacteria</taxon>
        <taxon>Bacillati</taxon>
        <taxon>Bacillota</taxon>
        <taxon>Clostridia</taxon>
        <taxon>Eubacteriales</taxon>
        <taxon>Oscillospiraceae</taxon>
        <taxon>Ruminococcus</taxon>
    </lineage>
</organism>
<dbReference type="AlphaFoldDB" id="A0A011WLM2"/>
<dbReference type="RefSeq" id="WP_037289981.1">
    <property type="nucleotide sequence ID" value="NZ_JEOB01000004.1"/>
</dbReference>
<proteinExistence type="predicted"/>
<dbReference type="GO" id="GO:0004519">
    <property type="term" value="F:endonuclease activity"/>
    <property type="evidence" value="ECO:0007669"/>
    <property type="project" value="UniProtKB-KW"/>
</dbReference>
<comment type="caution">
    <text evidence="2">The sequence shown here is derived from an EMBL/GenBank/DDBJ whole genome shotgun (WGS) entry which is preliminary data.</text>
</comment>
<keyword evidence="3" id="KW-1185">Reference proteome</keyword>
<dbReference type="PATRIC" id="fig|1341156.4.peg.2928"/>
<keyword evidence="2" id="KW-0540">Nuclease</keyword>
<keyword evidence="2" id="KW-0378">Hydrolase</keyword>
<dbReference type="SUPFAM" id="SSF51658">
    <property type="entry name" value="Xylose isomerase-like"/>
    <property type="match status" value="1"/>
</dbReference>
<dbReference type="InterPro" id="IPR050312">
    <property type="entry name" value="IolE/XylAMocC-like"/>
</dbReference>